<feature type="compositionally biased region" description="Basic and acidic residues" evidence="1">
    <location>
        <begin position="203"/>
        <end position="254"/>
    </location>
</feature>
<feature type="compositionally biased region" description="Basic and acidic residues" evidence="1">
    <location>
        <begin position="327"/>
        <end position="345"/>
    </location>
</feature>
<dbReference type="GeneID" id="85494365"/>
<accession>A0AA48IB99</accession>
<feature type="region of interest" description="Disordered" evidence="1">
    <location>
        <begin position="365"/>
        <end position="406"/>
    </location>
</feature>
<feature type="compositionally biased region" description="Basic and acidic residues" evidence="1">
    <location>
        <begin position="266"/>
        <end position="283"/>
    </location>
</feature>
<evidence type="ECO:0000313" key="2">
    <source>
        <dbReference type="EMBL" id="BEI90495.1"/>
    </source>
</evidence>
<feature type="compositionally biased region" description="Basic and acidic residues" evidence="1">
    <location>
        <begin position="103"/>
        <end position="115"/>
    </location>
</feature>
<feature type="compositionally biased region" description="Basic residues" evidence="1">
    <location>
        <begin position="185"/>
        <end position="202"/>
    </location>
</feature>
<organism evidence="2 3">
    <name type="scientific">Cutaneotrichosporon cavernicola</name>
    <dbReference type="NCBI Taxonomy" id="279322"/>
    <lineage>
        <taxon>Eukaryota</taxon>
        <taxon>Fungi</taxon>
        <taxon>Dikarya</taxon>
        <taxon>Basidiomycota</taxon>
        <taxon>Agaricomycotina</taxon>
        <taxon>Tremellomycetes</taxon>
        <taxon>Trichosporonales</taxon>
        <taxon>Trichosporonaceae</taxon>
        <taxon>Cutaneotrichosporon</taxon>
    </lineage>
</organism>
<dbReference type="RefSeq" id="XP_060455760.1">
    <property type="nucleotide sequence ID" value="XM_060599026.1"/>
</dbReference>
<gene>
    <name evidence="2" type="ORF">CcaverHIS019_0305650</name>
</gene>
<reference evidence="2" key="1">
    <citation type="journal article" date="2023" name="BMC Genomics">
        <title>Chromosome-level genome assemblies of Cutaneotrichosporon spp. (Trichosporonales, Basidiomycota) reveal imbalanced evolution between nucleotide sequences and chromosome synteny.</title>
        <authorList>
            <person name="Kobayashi Y."/>
            <person name="Kayamori A."/>
            <person name="Aoki K."/>
            <person name="Shiwa Y."/>
            <person name="Matsutani M."/>
            <person name="Fujita N."/>
            <person name="Sugita T."/>
            <person name="Iwasaki W."/>
            <person name="Tanaka N."/>
            <person name="Takashima M."/>
        </authorList>
    </citation>
    <scope>NUCLEOTIDE SEQUENCE</scope>
    <source>
        <strain evidence="2">HIS019</strain>
    </source>
</reference>
<dbReference type="PANTHER" id="PTHR40132">
    <property type="entry name" value="PRE-MRNA-SPLICING FACTOR 38B"/>
    <property type="match status" value="1"/>
</dbReference>
<evidence type="ECO:0000313" key="3">
    <source>
        <dbReference type="Proteomes" id="UP001233271"/>
    </source>
</evidence>
<feature type="region of interest" description="Disordered" evidence="1">
    <location>
        <begin position="94"/>
        <end position="353"/>
    </location>
</feature>
<dbReference type="PANTHER" id="PTHR40132:SF1">
    <property type="entry name" value="PRE-MRNA-SPLICING FACTOR 38B"/>
    <property type="match status" value="1"/>
</dbReference>
<feature type="compositionally biased region" description="Basic and acidic residues" evidence="1">
    <location>
        <begin position="130"/>
        <end position="184"/>
    </location>
</feature>
<keyword evidence="3" id="KW-1185">Reference proteome</keyword>
<sequence>MSSLNSVVNKLVRAAASVSTEISDADLDAHVARILAEEAKANDSKWSELGLGAYLKREQTRDSPDPNAPKPNKRFLSSIIRQVDGHNNALLRQQAEAARQAQRAREPVRKARGDGKTGANRLFGGALRGLGDRERKPSRSDRRERDGRDREERKVDGNDRSRRREHERDRDSDRRHDRKEEGRDHRHRERSRSRSRSPRRRHHSDDDDERKTRRRYDSDNEERRQRRREQREHPYDDRRGKERDLSHEHRSEDRRRRRDRPRSLSHRHETERSKSHRDRDRSRSRSPSPRRSPPAPPVRSRTRTTQDTDDRPREPSSSPPPPPSRISRMDRYFKRDYDPRLDIGKVPRTGPVTAVGWDNMLAVLKERGKKRRRNSPTLSSSPEPERKARPSGLPPQPAVSSMPAEMKEIMGMEYTLRGQMRAWDVGKDTSD</sequence>
<dbReference type="KEGG" id="ccac:CcaHIS019_0305650"/>
<dbReference type="EMBL" id="AP028214">
    <property type="protein sequence ID" value="BEI90495.1"/>
    <property type="molecule type" value="Genomic_DNA"/>
</dbReference>
<feature type="compositionally biased region" description="Basic and acidic residues" evidence="1">
    <location>
        <begin position="304"/>
        <end position="314"/>
    </location>
</feature>
<feature type="compositionally biased region" description="Basic residues" evidence="1">
    <location>
        <begin position="255"/>
        <end position="265"/>
    </location>
</feature>
<dbReference type="AlphaFoldDB" id="A0AA48IB99"/>
<dbReference type="Proteomes" id="UP001233271">
    <property type="component" value="Chromosome 3"/>
</dbReference>
<protein>
    <submittedName>
        <fullName evidence="2">Uncharacterized protein</fullName>
    </submittedName>
</protein>
<name>A0AA48IB99_9TREE</name>
<proteinExistence type="predicted"/>
<evidence type="ECO:0000256" key="1">
    <source>
        <dbReference type="SAM" id="MobiDB-lite"/>
    </source>
</evidence>